<evidence type="ECO:0000313" key="3">
    <source>
        <dbReference type="EMBL" id="KAF7555713.1"/>
    </source>
</evidence>
<sequence>MNQDTIGAASTPPPRIKIRRYGRTDYDKYEDHVGGSQLSVGSANIGKVEIDCRYHWKKAEWGLLGTRQTPAAILYIDITFRQPPGHWLQTASVFVTLSENDASYALVKPSRQSIANYSNNSVQMTEHFGPRTLVGIPSNESQTKCTKATPTVGFTGLEVGGIGFESSTTKDKASQWVFQGSLRTPKDGSSYRTLQWDLSPNKLNPTQLFRQDFSTGFAFQHRRQPIYMRVEINGKLGSKGKQILQRFSTAFGSKDKSTLTFMDLRNTSMFNKSLDETAKCLDLEMKMENLRKTPMELPHSIPAQFVSEESMESSSAQDKISVEEKCPDVKAEEVGDPLTLALKRCLEHGIGSDLGADKTAHDITKPIDGDGSGRDDSEMGESRISISPISSEDSLEVVHGERFCRLLARAIVFLMSFVFVVTGFFRHIPAQAALTWRLVKEQPWVEGDKTKSRIITQSLKLEDVGQFHAAETGSTVT</sequence>
<name>A0A9P5HKL7_9HYPO</name>
<evidence type="ECO:0000256" key="2">
    <source>
        <dbReference type="SAM" id="Phobius"/>
    </source>
</evidence>
<keyword evidence="4" id="KW-1185">Reference proteome</keyword>
<dbReference type="Proteomes" id="UP000722485">
    <property type="component" value="Unassembled WGS sequence"/>
</dbReference>
<proteinExistence type="predicted"/>
<organism evidence="3 4">
    <name type="scientific">Cylindrodendrum hubeiense</name>
    <dbReference type="NCBI Taxonomy" id="595255"/>
    <lineage>
        <taxon>Eukaryota</taxon>
        <taxon>Fungi</taxon>
        <taxon>Dikarya</taxon>
        <taxon>Ascomycota</taxon>
        <taxon>Pezizomycotina</taxon>
        <taxon>Sordariomycetes</taxon>
        <taxon>Hypocreomycetidae</taxon>
        <taxon>Hypocreales</taxon>
        <taxon>Nectriaceae</taxon>
        <taxon>Cylindrodendrum</taxon>
    </lineage>
</organism>
<evidence type="ECO:0000313" key="4">
    <source>
        <dbReference type="Proteomes" id="UP000722485"/>
    </source>
</evidence>
<reference evidence="3" key="1">
    <citation type="submission" date="2020-03" db="EMBL/GenBank/DDBJ databases">
        <title>Draft Genome Sequence of Cylindrodendrum hubeiense.</title>
        <authorList>
            <person name="Buettner E."/>
            <person name="Kellner H."/>
        </authorList>
    </citation>
    <scope>NUCLEOTIDE SEQUENCE</scope>
    <source>
        <strain evidence="3">IHI 201604</strain>
    </source>
</reference>
<feature type="transmembrane region" description="Helical" evidence="2">
    <location>
        <begin position="406"/>
        <end position="425"/>
    </location>
</feature>
<dbReference type="AlphaFoldDB" id="A0A9P5HKL7"/>
<comment type="caution">
    <text evidence="3">The sequence shown here is derived from an EMBL/GenBank/DDBJ whole genome shotgun (WGS) entry which is preliminary data.</text>
</comment>
<accession>A0A9P5HKL7</accession>
<protein>
    <submittedName>
        <fullName evidence="3">Uncharacterized protein</fullName>
    </submittedName>
</protein>
<keyword evidence="2" id="KW-0812">Transmembrane</keyword>
<gene>
    <name evidence="3" type="ORF">G7Z17_g1971</name>
</gene>
<keyword evidence="2" id="KW-0472">Membrane</keyword>
<dbReference type="EMBL" id="JAANBB010000018">
    <property type="protein sequence ID" value="KAF7555713.1"/>
    <property type="molecule type" value="Genomic_DNA"/>
</dbReference>
<dbReference type="OrthoDB" id="3922785at2759"/>
<evidence type="ECO:0000256" key="1">
    <source>
        <dbReference type="SAM" id="MobiDB-lite"/>
    </source>
</evidence>
<keyword evidence="2" id="KW-1133">Transmembrane helix</keyword>
<feature type="region of interest" description="Disordered" evidence="1">
    <location>
        <begin position="357"/>
        <end position="381"/>
    </location>
</feature>